<name>A0A2T8F9M6_9ACTN</name>
<dbReference type="RefSeq" id="WP_116572738.1">
    <property type="nucleotide sequence ID" value="NZ_QDGZ01000005.1"/>
</dbReference>
<comment type="caution">
    <text evidence="3">The sequence shown here is derived from an EMBL/GenBank/DDBJ whole genome shotgun (WGS) entry which is preliminary data.</text>
</comment>
<feature type="region of interest" description="Disordered" evidence="2">
    <location>
        <begin position="44"/>
        <end position="78"/>
    </location>
</feature>
<evidence type="ECO:0000313" key="3">
    <source>
        <dbReference type="EMBL" id="PVG82434.1"/>
    </source>
</evidence>
<proteinExistence type="predicted"/>
<gene>
    <name evidence="3" type="ORF">DDE18_13295</name>
</gene>
<sequence>MAAIDIDDPHVRAAVQELARRRGVSLTQAVKQAVDEALAVEWEKERRAPRPGREFPHEIRAGGVASSSDRVVQPPRAP</sequence>
<feature type="compositionally biased region" description="Basic and acidic residues" evidence="2">
    <location>
        <begin position="44"/>
        <end position="60"/>
    </location>
</feature>
<reference evidence="3 4" key="1">
    <citation type="submission" date="2018-04" db="EMBL/GenBank/DDBJ databases">
        <title>Genome of Nocardioides gansuensis WSJ-1.</title>
        <authorList>
            <person name="Wu S."/>
            <person name="Wang G."/>
        </authorList>
    </citation>
    <scope>NUCLEOTIDE SEQUENCE [LARGE SCALE GENOMIC DNA]</scope>
    <source>
        <strain evidence="3 4">WSJ-1</strain>
    </source>
</reference>
<dbReference type="Proteomes" id="UP000246018">
    <property type="component" value="Unassembled WGS sequence"/>
</dbReference>
<evidence type="ECO:0000256" key="1">
    <source>
        <dbReference type="ARBA" id="ARBA00022649"/>
    </source>
</evidence>
<keyword evidence="4" id="KW-1185">Reference proteome</keyword>
<dbReference type="EMBL" id="QDGZ01000005">
    <property type="protein sequence ID" value="PVG82434.1"/>
    <property type="molecule type" value="Genomic_DNA"/>
</dbReference>
<keyword evidence="1" id="KW-1277">Toxin-antitoxin system</keyword>
<protein>
    <recommendedName>
        <fullName evidence="5">Antitoxin</fullName>
    </recommendedName>
</protein>
<organism evidence="3 4">
    <name type="scientific">Nocardioides gansuensis</name>
    <dbReference type="NCBI Taxonomy" id="2138300"/>
    <lineage>
        <taxon>Bacteria</taxon>
        <taxon>Bacillati</taxon>
        <taxon>Actinomycetota</taxon>
        <taxon>Actinomycetes</taxon>
        <taxon>Propionibacteriales</taxon>
        <taxon>Nocardioidaceae</taxon>
        <taxon>Nocardioides</taxon>
    </lineage>
</organism>
<dbReference type="Pfam" id="PF07704">
    <property type="entry name" value="PSK_trans_fac"/>
    <property type="match status" value="1"/>
</dbReference>
<evidence type="ECO:0008006" key="5">
    <source>
        <dbReference type="Google" id="ProtNLM"/>
    </source>
</evidence>
<evidence type="ECO:0000313" key="4">
    <source>
        <dbReference type="Proteomes" id="UP000246018"/>
    </source>
</evidence>
<dbReference type="InterPro" id="IPR011660">
    <property type="entry name" value="VapB-like"/>
</dbReference>
<dbReference type="OrthoDB" id="9814421at2"/>
<dbReference type="AlphaFoldDB" id="A0A2T8F9M6"/>
<evidence type="ECO:0000256" key="2">
    <source>
        <dbReference type="SAM" id="MobiDB-lite"/>
    </source>
</evidence>
<accession>A0A2T8F9M6</accession>